<organism evidence="8 9">
    <name type="scientific">Crotalus adamanteus</name>
    <name type="common">Eastern diamondback rattlesnake</name>
    <dbReference type="NCBI Taxonomy" id="8729"/>
    <lineage>
        <taxon>Eukaryota</taxon>
        <taxon>Metazoa</taxon>
        <taxon>Chordata</taxon>
        <taxon>Craniata</taxon>
        <taxon>Vertebrata</taxon>
        <taxon>Euteleostomi</taxon>
        <taxon>Lepidosauria</taxon>
        <taxon>Squamata</taxon>
        <taxon>Bifurcata</taxon>
        <taxon>Unidentata</taxon>
        <taxon>Episquamata</taxon>
        <taxon>Toxicofera</taxon>
        <taxon>Serpentes</taxon>
        <taxon>Colubroidea</taxon>
        <taxon>Viperidae</taxon>
        <taxon>Crotalinae</taxon>
        <taxon>Crotalus</taxon>
    </lineage>
</organism>
<evidence type="ECO:0000313" key="8">
    <source>
        <dbReference type="EMBL" id="KAK9405821.1"/>
    </source>
</evidence>
<dbReference type="Proteomes" id="UP001474421">
    <property type="component" value="Unassembled WGS sequence"/>
</dbReference>
<evidence type="ECO:0000256" key="3">
    <source>
        <dbReference type="ARBA" id="ARBA00022525"/>
    </source>
</evidence>
<keyword evidence="9" id="KW-1185">Reference proteome</keyword>
<evidence type="ECO:0000256" key="4">
    <source>
        <dbReference type="ARBA" id="ARBA00022729"/>
    </source>
</evidence>
<accession>A0AAW1BVD2</accession>
<evidence type="ECO:0000313" key="9">
    <source>
        <dbReference type="Proteomes" id="UP001474421"/>
    </source>
</evidence>
<comment type="caution">
    <text evidence="8">The sequence shown here is derived from an EMBL/GenBank/DDBJ whole genome shotgun (WGS) entry which is preliminary data.</text>
</comment>
<dbReference type="GO" id="GO:0004675">
    <property type="term" value="F:transmembrane receptor protein serine/threonine kinase activity"/>
    <property type="evidence" value="ECO:0007669"/>
    <property type="project" value="InterPro"/>
</dbReference>
<dbReference type="AlphaFoldDB" id="A0AAW1BVD2"/>
<evidence type="ECO:0000256" key="5">
    <source>
        <dbReference type="ARBA" id="ARBA00023136"/>
    </source>
</evidence>
<name>A0AAW1BVD2_CROAD</name>
<protein>
    <submittedName>
        <fullName evidence="8">LYNX1: Ly-6/neurotoxin-like 1</fullName>
    </submittedName>
</protein>
<proteinExistence type="predicted"/>
<dbReference type="CDD" id="cd00117">
    <property type="entry name" value="TFP"/>
    <property type="match status" value="1"/>
</dbReference>
<sequence length="94" mass="10700">MSAQGIICKVCDSGNDKGCYDKEETCKTYSGQCYTYASYMDGDLYFVRYTCIYSSFGNWFCNRTTKADPYVRVSSCCTTDKCNGEIPSFPQNWN</sequence>
<dbReference type="SUPFAM" id="SSF57302">
    <property type="entry name" value="Snake toxin-like"/>
    <property type="match status" value="1"/>
</dbReference>
<keyword evidence="4" id="KW-0732">Signal</keyword>
<reference evidence="8 9" key="1">
    <citation type="journal article" date="2024" name="Proc. Natl. Acad. Sci. U.S.A.">
        <title>The genetic regulatory architecture and epigenomic basis for age-related changes in rattlesnake venom.</title>
        <authorList>
            <person name="Hogan M.P."/>
            <person name="Holding M.L."/>
            <person name="Nystrom G.S."/>
            <person name="Colston T.J."/>
            <person name="Bartlett D.A."/>
            <person name="Mason A.J."/>
            <person name="Ellsworth S.A."/>
            <person name="Rautsaw R.M."/>
            <person name="Lawrence K.C."/>
            <person name="Strickland J.L."/>
            <person name="He B."/>
            <person name="Fraser P."/>
            <person name="Margres M.J."/>
            <person name="Gilbert D.M."/>
            <person name="Gibbs H.L."/>
            <person name="Parkinson C.L."/>
            <person name="Rokyta D.R."/>
        </authorList>
    </citation>
    <scope>NUCLEOTIDE SEQUENCE [LARGE SCALE GENOMIC DNA]</scope>
    <source>
        <strain evidence="8">DRR0105</strain>
    </source>
</reference>
<evidence type="ECO:0000256" key="2">
    <source>
        <dbReference type="ARBA" id="ARBA00004613"/>
    </source>
</evidence>
<evidence type="ECO:0000256" key="6">
    <source>
        <dbReference type="ARBA" id="ARBA00023157"/>
    </source>
</evidence>
<gene>
    <name evidence="8" type="ORF">NXF25_004595</name>
</gene>
<keyword evidence="6" id="KW-1015">Disulfide bond</keyword>
<keyword evidence="3" id="KW-0964">Secreted</keyword>
<keyword evidence="5" id="KW-0472">Membrane</keyword>
<evidence type="ECO:0000256" key="1">
    <source>
        <dbReference type="ARBA" id="ARBA00004370"/>
    </source>
</evidence>
<feature type="domain" description="Activin types I and II receptor" evidence="7">
    <location>
        <begin position="8"/>
        <end position="84"/>
    </location>
</feature>
<dbReference type="GO" id="GO:0016020">
    <property type="term" value="C:membrane"/>
    <property type="evidence" value="ECO:0007669"/>
    <property type="project" value="UniProtKB-SubCell"/>
</dbReference>
<dbReference type="Gene3D" id="2.10.60.10">
    <property type="entry name" value="CD59"/>
    <property type="match status" value="1"/>
</dbReference>
<comment type="subcellular location">
    <subcellularLocation>
        <location evidence="1">Membrane</location>
    </subcellularLocation>
    <subcellularLocation>
        <location evidence="2">Secreted</location>
    </subcellularLocation>
</comment>
<dbReference type="EMBL" id="JAOTOJ010000002">
    <property type="protein sequence ID" value="KAK9405821.1"/>
    <property type="molecule type" value="Genomic_DNA"/>
</dbReference>
<dbReference type="GO" id="GO:0005576">
    <property type="term" value="C:extracellular region"/>
    <property type="evidence" value="ECO:0007669"/>
    <property type="project" value="UniProtKB-SubCell"/>
</dbReference>
<dbReference type="Pfam" id="PF01064">
    <property type="entry name" value="Activin_recp"/>
    <property type="match status" value="1"/>
</dbReference>
<dbReference type="InterPro" id="IPR000472">
    <property type="entry name" value="Activin_recp"/>
</dbReference>
<dbReference type="InterPro" id="IPR045860">
    <property type="entry name" value="Snake_toxin-like_sf"/>
</dbReference>
<evidence type="ECO:0000259" key="7">
    <source>
        <dbReference type="Pfam" id="PF01064"/>
    </source>
</evidence>